<dbReference type="PATRIC" id="fig|1618424.3.peg.302"/>
<sequence length="184" mass="21348">MKATQQLKDEHQGVLLMLDILEEISQRLKKGQQVDLTHLNQILEFLQVFVDKCHHSKEEELLFPALEESGIPKEDGPIGMMLVEHDMGRGYIKGLREAILKYENGEGKAAGEIAKNTQKYIVLLREHIDKEDNILYMMADMHLDEVIQKRLAKEFEKVEMEKIGAGKHQQFHKLLDNLKEIYLQ</sequence>
<dbReference type="EMBL" id="LCAB01000005">
    <property type="protein sequence ID" value="KKR83432.1"/>
    <property type="molecule type" value="Genomic_DNA"/>
</dbReference>
<dbReference type="PANTHER" id="PTHR39966">
    <property type="entry name" value="BLL2471 PROTEIN-RELATED"/>
    <property type="match status" value="1"/>
</dbReference>
<dbReference type="Pfam" id="PF01814">
    <property type="entry name" value="Hemerythrin"/>
    <property type="match status" value="1"/>
</dbReference>
<evidence type="ECO:0000259" key="1">
    <source>
        <dbReference type="Pfam" id="PF01814"/>
    </source>
</evidence>
<dbReference type="Gene3D" id="1.20.120.520">
    <property type="entry name" value="nmb1532 protein domain like"/>
    <property type="match status" value="1"/>
</dbReference>
<feature type="domain" description="Hemerythrin-like" evidence="1">
    <location>
        <begin position="4"/>
        <end position="139"/>
    </location>
</feature>
<gene>
    <name evidence="2" type="ORF">UU29_C0005G0013</name>
</gene>
<dbReference type="AlphaFoldDB" id="A0A0G0X714"/>
<proteinExistence type="predicted"/>
<dbReference type="CDD" id="cd12108">
    <property type="entry name" value="Hr-like"/>
    <property type="match status" value="1"/>
</dbReference>
<accession>A0A0G0X714</accession>
<evidence type="ECO:0000313" key="2">
    <source>
        <dbReference type="EMBL" id="KKR83432.1"/>
    </source>
</evidence>
<dbReference type="InterPro" id="IPR012312">
    <property type="entry name" value="Hemerythrin-like"/>
</dbReference>
<dbReference type="PANTHER" id="PTHR39966:SF1">
    <property type="entry name" value="HEMERYTHRIN-LIKE DOMAIN-CONTAINING PROTEIN"/>
    <property type="match status" value="1"/>
</dbReference>
<evidence type="ECO:0000313" key="3">
    <source>
        <dbReference type="Proteomes" id="UP000034601"/>
    </source>
</evidence>
<dbReference type="Proteomes" id="UP000034601">
    <property type="component" value="Unassembled WGS sequence"/>
</dbReference>
<name>A0A0G0X714_9BACT</name>
<comment type="caution">
    <text evidence="2">The sequence shown here is derived from an EMBL/GenBank/DDBJ whole genome shotgun (WGS) entry which is preliminary data.</text>
</comment>
<protein>
    <submittedName>
        <fullName evidence="2">Cytoplasmic protein</fullName>
    </submittedName>
</protein>
<reference evidence="2 3" key="1">
    <citation type="journal article" date="2015" name="Nature">
        <title>rRNA introns, odd ribosomes, and small enigmatic genomes across a large radiation of phyla.</title>
        <authorList>
            <person name="Brown C.T."/>
            <person name="Hug L.A."/>
            <person name="Thomas B.C."/>
            <person name="Sharon I."/>
            <person name="Castelle C.J."/>
            <person name="Singh A."/>
            <person name="Wilkins M.J."/>
            <person name="Williams K.H."/>
            <person name="Banfield J.F."/>
        </authorList>
    </citation>
    <scope>NUCLEOTIDE SEQUENCE [LARGE SCALE GENOMIC DNA]</scope>
</reference>
<organism evidence="2 3">
    <name type="scientific">Candidatus Daviesbacteria bacterium GW2011_GWA2_40_9</name>
    <dbReference type="NCBI Taxonomy" id="1618424"/>
    <lineage>
        <taxon>Bacteria</taxon>
        <taxon>Candidatus Daviesiibacteriota</taxon>
    </lineage>
</organism>
<dbReference type="GO" id="GO:0005886">
    <property type="term" value="C:plasma membrane"/>
    <property type="evidence" value="ECO:0007669"/>
    <property type="project" value="TreeGrafter"/>
</dbReference>